<evidence type="ECO:0000256" key="3">
    <source>
        <dbReference type="ARBA" id="ARBA00022723"/>
    </source>
</evidence>
<dbReference type="InterPro" id="IPR013785">
    <property type="entry name" value="Aldolase_TIM"/>
</dbReference>
<keyword evidence="2 9" id="KW-0808">Transferase</keyword>
<evidence type="ECO:0000256" key="2">
    <source>
        <dbReference type="ARBA" id="ARBA00022679"/>
    </source>
</evidence>
<dbReference type="GO" id="GO:0009228">
    <property type="term" value="P:thiamine biosynthetic process"/>
    <property type="evidence" value="ECO:0007669"/>
    <property type="project" value="UniProtKB-KW"/>
</dbReference>
<dbReference type="Proteomes" id="UP000275777">
    <property type="component" value="Chromosome"/>
</dbReference>
<dbReference type="PANTHER" id="PTHR20857:SF15">
    <property type="entry name" value="THIAMINE-PHOSPHATE SYNTHASE"/>
    <property type="match status" value="1"/>
</dbReference>
<evidence type="ECO:0000256" key="10">
    <source>
        <dbReference type="RuleBase" id="RU003826"/>
    </source>
</evidence>
<comment type="caution">
    <text evidence="9">Lacks conserved residue(s) required for the propagation of feature annotation.</text>
</comment>
<comment type="catalytic activity">
    <reaction evidence="6 9 10">
        <text>4-methyl-5-(2-phosphooxyethyl)-thiazole + 4-amino-2-methyl-5-(diphosphooxymethyl)pyrimidine + H(+) = thiamine phosphate + diphosphate</text>
        <dbReference type="Rhea" id="RHEA:22328"/>
        <dbReference type="ChEBI" id="CHEBI:15378"/>
        <dbReference type="ChEBI" id="CHEBI:33019"/>
        <dbReference type="ChEBI" id="CHEBI:37575"/>
        <dbReference type="ChEBI" id="CHEBI:57841"/>
        <dbReference type="ChEBI" id="CHEBI:58296"/>
        <dbReference type="EC" id="2.5.1.3"/>
    </reaction>
</comment>
<keyword evidence="3 9" id="KW-0479">Metal-binding</keyword>
<reference evidence="13 14" key="1">
    <citation type="submission" date="2018-12" db="EMBL/GenBank/DDBJ databases">
        <authorList>
            <consortium name="Pathogen Informatics"/>
        </authorList>
    </citation>
    <scope>NUCLEOTIDE SEQUENCE [LARGE SCALE GENOMIC DNA]</scope>
    <source>
        <strain evidence="13 14">NCTC9695</strain>
    </source>
</reference>
<dbReference type="EC" id="2.5.1.3" evidence="9"/>
<dbReference type="GO" id="GO:0000287">
    <property type="term" value="F:magnesium ion binding"/>
    <property type="evidence" value="ECO:0007669"/>
    <property type="project" value="UniProtKB-UniRule"/>
</dbReference>
<evidence type="ECO:0000256" key="6">
    <source>
        <dbReference type="ARBA" id="ARBA00047334"/>
    </source>
</evidence>
<comment type="pathway">
    <text evidence="1 9 11">Cofactor biosynthesis; thiamine diphosphate biosynthesis; thiamine phosphate from 4-amino-2-methyl-5-diphosphomethylpyrimidine and 4-methyl-5-(2-phosphoethyl)-thiazole: step 1/1.</text>
</comment>
<comment type="catalytic activity">
    <reaction evidence="7 9 10">
        <text>2-(2-carboxy-4-methylthiazol-5-yl)ethyl phosphate + 4-amino-2-methyl-5-(diphosphooxymethyl)pyrimidine + 2 H(+) = thiamine phosphate + CO2 + diphosphate</text>
        <dbReference type="Rhea" id="RHEA:47848"/>
        <dbReference type="ChEBI" id="CHEBI:15378"/>
        <dbReference type="ChEBI" id="CHEBI:16526"/>
        <dbReference type="ChEBI" id="CHEBI:33019"/>
        <dbReference type="ChEBI" id="CHEBI:37575"/>
        <dbReference type="ChEBI" id="CHEBI:57841"/>
        <dbReference type="ChEBI" id="CHEBI:62890"/>
        <dbReference type="EC" id="2.5.1.3"/>
    </reaction>
</comment>
<dbReference type="UniPathway" id="UPA00060">
    <property type="reaction ID" value="UER00141"/>
</dbReference>
<feature type="binding site" evidence="9">
    <location>
        <position position="98"/>
    </location>
    <ligand>
        <name>4-amino-2-methyl-5-(diphosphooxymethyl)pyrimidine</name>
        <dbReference type="ChEBI" id="CHEBI:57841"/>
    </ligand>
</feature>
<dbReference type="GO" id="GO:0005737">
    <property type="term" value="C:cytoplasm"/>
    <property type="evidence" value="ECO:0007669"/>
    <property type="project" value="TreeGrafter"/>
</dbReference>
<dbReference type="Pfam" id="PF02581">
    <property type="entry name" value="TMP-TENI"/>
    <property type="match status" value="1"/>
</dbReference>
<accession>A0A3S4IVY2</accession>
<dbReference type="PANTHER" id="PTHR20857">
    <property type="entry name" value="THIAMINE-PHOSPHATE PYROPHOSPHORYLASE"/>
    <property type="match status" value="1"/>
</dbReference>
<feature type="binding site" evidence="9">
    <location>
        <begin position="27"/>
        <end position="31"/>
    </location>
    <ligand>
        <name>4-amino-2-methyl-5-(diphosphooxymethyl)pyrimidine</name>
        <dbReference type="ChEBI" id="CHEBI:57841"/>
    </ligand>
</feature>
<dbReference type="HAMAP" id="MF_00097">
    <property type="entry name" value="TMP_synthase"/>
    <property type="match status" value="1"/>
</dbReference>
<comment type="catalytic activity">
    <reaction evidence="8 9 10">
        <text>2-[(2R,5Z)-2-carboxy-4-methylthiazol-5(2H)-ylidene]ethyl phosphate + 4-amino-2-methyl-5-(diphosphooxymethyl)pyrimidine + 2 H(+) = thiamine phosphate + CO2 + diphosphate</text>
        <dbReference type="Rhea" id="RHEA:47844"/>
        <dbReference type="ChEBI" id="CHEBI:15378"/>
        <dbReference type="ChEBI" id="CHEBI:16526"/>
        <dbReference type="ChEBI" id="CHEBI:33019"/>
        <dbReference type="ChEBI" id="CHEBI:37575"/>
        <dbReference type="ChEBI" id="CHEBI:57841"/>
        <dbReference type="ChEBI" id="CHEBI:62899"/>
        <dbReference type="EC" id="2.5.1.3"/>
    </reaction>
</comment>
<sequence length="429" mass="44460">MTPDGLDDARLFALAAAALAGGARALQYRDKSGDAGRRLRQAAELQRLCRAHGALFIVNDDVELAERIGADGVHLGRDDGDIAAARVRLGADAVIGASCYDRVELARAALAAGASYVAFGAVFSSQTKPHAAAAPLSLFADAAALGANAVAIGGITAGNAGRAVEAGADAIAVIGACSTRMTPPPPLERWRVGSEHGDVGQPVAAGAVFLAEGAGAHGDGAALQPGHVFLAQRQAAHFLLAAGGAVVQPQRMVQFQVIGLEKRAFCLAAGAHGTDHGAAQRDRGGGVAVYAENLAGMAGQAARQHEAGQRGTAELTHPDESISPYCFQTCAAIPPAIPLSDNQGYPDVRRMKNPLPHDRGFFRCGRRAQPLALRYSWISLRVELSCSACSSLPVSSAWMVLASCLPSSTPHWSKLLMCQITPWTKILCS</sequence>
<dbReference type="NCBIfam" id="TIGR00693">
    <property type="entry name" value="thiE"/>
    <property type="match status" value="1"/>
</dbReference>
<organism evidence="13 14">
    <name type="scientific">Chromobacterium violaceum</name>
    <dbReference type="NCBI Taxonomy" id="536"/>
    <lineage>
        <taxon>Bacteria</taxon>
        <taxon>Pseudomonadati</taxon>
        <taxon>Pseudomonadota</taxon>
        <taxon>Betaproteobacteria</taxon>
        <taxon>Neisseriales</taxon>
        <taxon>Chromobacteriaceae</taxon>
        <taxon>Chromobacterium</taxon>
    </lineage>
</organism>
<comment type="cofactor">
    <cofactor evidence="9">
        <name>Mg(2+)</name>
        <dbReference type="ChEBI" id="CHEBI:18420"/>
    </cofactor>
    <text evidence="9">Binds 1 Mg(2+) ion per subunit.</text>
</comment>
<feature type="binding site" evidence="9">
    <location>
        <position position="60"/>
    </location>
    <ligand>
        <name>Mg(2+)</name>
        <dbReference type="ChEBI" id="CHEBI:18420"/>
    </ligand>
</feature>
<dbReference type="InterPro" id="IPR034291">
    <property type="entry name" value="TMP_synthase"/>
</dbReference>
<keyword evidence="4 9" id="KW-0460">Magnesium</keyword>
<evidence type="ECO:0000256" key="11">
    <source>
        <dbReference type="RuleBase" id="RU004253"/>
    </source>
</evidence>
<proteinExistence type="inferred from homology"/>
<feature type="binding site" evidence="9">
    <location>
        <position position="79"/>
    </location>
    <ligand>
        <name>Mg(2+)</name>
        <dbReference type="ChEBI" id="CHEBI:18420"/>
    </ligand>
</feature>
<feature type="binding site" evidence="9">
    <location>
        <position position="59"/>
    </location>
    <ligand>
        <name>4-amino-2-methyl-5-(diphosphooxymethyl)pyrimidine</name>
        <dbReference type="ChEBI" id="CHEBI:57841"/>
    </ligand>
</feature>
<name>A0A3S4IVY2_CHRVL</name>
<feature type="binding site" evidence="9">
    <location>
        <position position="154"/>
    </location>
    <ligand>
        <name>2-[(2R,5Z)-2-carboxy-4-methylthiazol-5(2H)-ylidene]ethyl phosphate</name>
        <dbReference type="ChEBI" id="CHEBI:62899"/>
    </ligand>
</feature>
<dbReference type="GO" id="GO:0009229">
    <property type="term" value="P:thiamine diphosphate biosynthetic process"/>
    <property type="evidence" value="ECO:0007669"/>
    <property type="project" value="UniProtKB-UniRule"/>
</dbReference>
<dbReference type="AlphaFoldDB" id="A0A3S4IVY2"/>
<protein>
    <recommendedName>
        <fullName evidence="9">Thiamine-phosphate synthase</fullName>
        <shortName evidence="9">TP synthase</shortName>
        <shortName evidence="9">TPS</shortName>
        <ecNumber evidence="9">2.5.1.3</ecNumber>
    </recommendedName>
    <alternativeName>
        <fullName evidence="9">Thiamine-phosphate pyrophosphorylase</fullName>
        <shortName evidence="9">TMP pyrophosphorylase</shortName>
        <shortName evidence="9">TMP-PPase</shortName>
    </alternativeName>
</protein>
<evidence type="ECO:0000313" key="13">
    <source>
        <dbReference type="EMBL" id="VEB39812.1"/>
    </source>
</evidence>
<feature type="domain" description="Thiamine phosphate synthase/TenI" evidence="12">
    <location>
        <begin position="2"/>
        <end position="176"/>
    </location>
</feature>
<dbReference type="SUPFAM" id="SSF51391">
    <property type="entry name" value="Thiamin phosphate synthase"/>
    <property type="match status" value="1"/>
</dbReference>
<comment type="similarity">
    <text evidence="9 10">Belongs to the thiamine-phosphate synthase family.</text>
</comment>
<feature type="binding site" evidence="9">
    <location>
        <begin position="125"/>
        <end position="127"/>
    </location>
    <ligand>
        <name>2-[(2R,5Z)-2-carboxy-4-methylthiazol-5(2H)-ylidene]ethyl phosphate</name>
        <dbReference type="ChEBI" id="CHEBI:62899"/>
    </ligand>
</feature>
<evidence type="ECO:0000256" key="1">
    <source>
        <dbReference type="ARBA" id="ARBA00005165"/>
    </source>
</evidence>
<evidence type="ECO:0000259" key="12">
    <source>
        <dbReference type="Pfam" id="PF02581"/>
    </source>
</evidence>
<evidence type="ECO:0000256" key="5">
    <source>
        <dbReference type="ARBA" id="ARBA00022977"/>
    </source>
</evidence>
<dbReference type="GO" id="GO:0004789">
    <property type="term" value="F:thiamine-phosphate diphosphorylase activity"/>
    <property type="evidence" value="ECO:0007669"/>
    <property type="project" value="UniProtKB-UniRule"/>
</dbReference>
<evidence type="ECO:0000256" key="8">
    <source>
        <dbReference type="ARBA" id="ARBA00047883"/>
    </source>
</evidence>
<evidence type="ECO:0000256" key="9">
    <source>
        <dbReference type="HAMAP-Rule" id="MF_00097"/>
    </source>
</evidence>
<gene>
    <name evidence="13" type="primary">thiE_1</name>
    <name evidence="9" type="synonym">thiE</name>
    <name evidence="13" type="ORF">NCTC9695_00197</name>
</gene>
<keyword evidence="5 9" id="KW-0784">Thiamine biosynthesis</keyword>
<dbReference type="InterPro" id="IPR022998">
    <property type="entry name" value="ThiamineP_synth_TenI"/>
</dbReference>
<dbReference type="CDD" id="cd00564">
    <property type="entry name" value="TMP_TenI"/>
    <property type="match status" value="1"/>
</dbReference>
<evidence type="ECO:0000256" key="7">
    <source>
        <dbReference type="ARBA" id="ARBA00047851"/>
    </source>
</evidence>
<dbReference type="InterPro" id="IPR036206">
    <property type="entry name" value="ThiamineP_synth_sf"/>
</dbReference>
<feature type="binding site" evidence="9">
    <location>
        <position position="128"/>
    </location>
    <ligand>
        <name>4-amino-2-methyl-5-(diphosphooxymethyl)pyrimidine</name>
        <dbReference type="ChEBI" id="CHEBI:57841"/>
    </ligand>
</feature>
<evidence type="ECO:0000256" key="4">
    <source>
        <dbReference type="ARBA" id="ARBA00022842"/>
    </source>
</evidence>
<evidence type="ECO:0000313" key="14">
    <source>
        <dbReference type="Proteomes" id="UP000275777"/>
    </source>
</evidence>
<comment type="function">
    <text evidence="9">Condenses 4-methyl-5-(beta-hydroxyethyl)thiazole monophosphate (THZ-P) and 2-methyl-4-amino-5-hydroxymethyl pyrimidine pyrophosphate (HMP-PP) to form thiamine monophosphate (TMP).</text>
</comment>
<dbReference type="Gene3D" id="3.20.20.70">
    <property type="entry name" value="Aldolase class I"/>
    <property type="match status" value="1"/>
</dbReference>
<dbReference type="EMBL" id="LR134182">
    <property type="protein sequence ID" value="VEB39812.1"/>
    <property type="molecule type" value="Genomic_DNA"/>
</dbReference>